<dbReference type="Proteomes" id="UP001595812">
    <property type="component" value="Unassembled WGS sequence"/>
</dbReference>
<keyword evidence="3" id="KW-1185">Reference proteome</keyword>
<gene>
    <name evidence="2" type="ORF">ACFOSX_02980</name>
</gene>
<evidence type="ECO:0008006" key="4">
    <source>
        <dbReference type="Google" id="ProtNLM"/>
    </source>
</evidence>
<reference evidence="3" key="1">
    <citation type="journal article" date="2019" name="Int. J. Syst. Evol. Microbiol.">
        <title>The Global Catalogue of Microorganisms (GCM) 10K type strain sequencing project: providing services to taxonomists for standard genome sequencing and annotation.</title>
        <authorList>
            <consortium name="The Broad Institute Genomics Platform"/>
            <consortium name="The Broad Institute Genome Sequencing Center for Infectious Disease"/>
            <person name="Wu L."/>
            <person name="Ma J."/>
        </authorList>
    </citation>
    <scope>NUCLEOTIDE SEQUENCE [LARGE SCALE GENOMIC DNA]</scope>
    <source>
        <strain evidence="3">CECT 8979</strain>
    </source>
</reference>
<name>A0ABV8AEY2_9FLAO</name>
<proteinExistence type="predicted"/>
<sequence length="179" mass="20828">MFFIFLVLTSCVNSKETKIDDTNNSEPTSSEKEISNDKNFEIEVKMRSYEDENITLFYTSSYPEEKFNGDKVISKNIDGRDSFQTIMFSLPENEIPFSIRLDFGNTVRKNIGDVDLEYIKMSYSGKAISIIQDSFPRYFQHNGFMKYTESGYSRFVVDGNYDPFIISNDNLYNKIESEL</sequence>
<evidence type="ECO:0000256" key="1">
    <source>
        <dbReference type="SAM" id="MobiDB-lite"/>
    </source>
</evidence>
<dbReference type="RefSeq" id="WP_386096864.1">
    <property type="nucleotide sequence ID" value="NZ_JBHSAT010000004.1"/>
</dbReference>
<accession>A0ABV8AEY2</accession>
<evidence type="ECO:0000313" key="3">
    <source>
        <dbReference type="Proteomes" id="UP001595812"/>
    </source>
</evidence>
<evidence type="ECO:0000313" key="2">
    <source>
        <dbReference type="EMBL" id="MFC3876185.1"/>
    </source>
</evidence>
<comment type="caution">
    <text evidence="2">The sequence shown here is derived from an EMBL/GenBank/DDBJ whole genome shotgun (WGS) entry which is preliminary data.</text>
</comment>
<feature type="region of interest" description="Disordered" evidence="1">
    <location>
        <begin position="17"/>
        <end position="36"/>
    </location>
</feature>
<dbReference type="EMBL" id="JBHSAT010000004">
    <property type="protein sequence ID" value="MFC3876185.1"/>
    <property type="molecule type" value="Genomic_DNA"/>
</dbReference>
<organism evidence="2 3">
    <name type="scientific">Winogradskyella maritima</name>
    <dbReference type="NCBI Taxonomy" id="1517766"/>
    <lineage>
        <taxon>Bacteria</taxon>
        <taxon>Pseudomonadati</taxon>
        <taxon>Bacteroidota</taxon>
        <taxon>Flavobacteriia</taxon>
        <taxon>Flavobacteriales</taxon>
        <taxon>Flavobacteriaceae</taxon>
        <taxon>Winogradskyella</taxon>
    </lineage>
</organism>
<protein>
    <recommendedName>
        <fullName evidence="4">Lipoprotein</fullName>
    </recommendedName>
</protein>